<reference evidence="3 4" key="1">
    <citation type="journal article" date="2013" name="ISME J.">
        <title>Metabolic model for the filamentous 'Candidatus Microthrix parvicella' based on genomic and metagenomic analyses.</title>
        <authorList>
            <person name="Jon McIlroy S."/>
            <person name="Kristiansen R."/>
            <person name="Albertsen M."/>
            <person name="Michael Karst S."/>
            <person name="Rossetti S."/>
            <person name="Lund Nielsen J."/>
            <person name="Tandoi V."/>
            <person name="James Seviour R."/>
            <person name="Nielsen P.H."/>
        </authorList>
    </citation>
    <scope>NUCLEOTIDE SEQUENCE [LARGE SCALE GENOMIC DNA]</scope>
    <source>
        <strain evidence="3 4">RN1</strain>
    </source>
</reference>
<dbReference type="eggNOG" id="COG2912">
    <property type="taxonomic scope" value="Bacteria"/>
</dbReference>
<dbReference type="RefSeq" id="WP_012229322.1">
    <property type="nucleotide sequence ID" value="NZ_HG422565.1"/>
</dbReference>
<organism evidence="3 4">
    <name type="scientific">Candidatus Neomicrothrix parvicella RN1</name>
    <dbReference type="NCBI Taxonomy" id="1229780"/>
    <lineage>
        <taxon>Bacteria</taxon>
        <taxon>Bacillati</taxon>
        <taxon>Actinomycetota</taxon>
        <taxon>Acidimicrobiia</taxon>
        <taxon>Acidimicrobiales</taxon>
        <taxon>Microthrixaceae</taxon>
        <taxon>Candidatus Neomicrothrix</taxon>
    </lineage>
</organism>
<dbReference type="AlphaFoldDB" id="R4Z628"/>
<dbReference type="STRING" id="1229780.BN381_50093"/>
<evidence type="ECO:0000256" key="1">
    <source>
        <dbReference type="ARBA" id="ARBA00007100"/>
    </source>
</evidence>
<sequence length="264" mass="28637">MDASLRLQDELTGAPSRGRLERGLIAIATHADPTVEAEAVTVQLDALAARYGSSDPARLCGLLFGKDGFQPNLRNYYDPRNSLLDQVLDRRRGIPLSLAALALAVAERCGAPLAGVGMPGHFLLAETRGDDAGVRRYFDPFDGGRELSIAQVGGLHVRLLGRPLPPGSLRTVDHRVMLVRTLANLRIAYGRHHQLEGLAWVLPLLADCCESGTEARQELAVVLTRLGRWADASRVCAELAESCDDPKHAARWRGESQRLGALLN</sequence>
<proteinExistence type="inferred from homology"/>
<dbReference type="PANTHER" id="PTHR31350:SF21">
    <property type="entry name" value="F-BOX ONLY PROTEIN 21"/>
    <property type="match status" value="1"/>
</dbReference>
<protein>
    <recommendedName>
        <fullName evidence="2">Protein SirB1 N-terminal domain-containing protein</fullName>
    </recommendedName>
</protein>
<accession>R4Z628</accession>
<comment type="caution">
    <text evidence="3">The sequence shown here is derived from an EMBL/GenBank/DDBJ whole genome shotgun (WGS) entry which is preliminary data.</text>
</comment>
<feature type="domain" description="Protein SirB1 N-terminal" evidence="2">
    <location>
        <begin position="41"/>
        <end position="182"/>
    </location>
</feature>
<keyword evidence="4" id="KW-1185">Reference proteome</keyword>
<dbReference type="Proteomes" id="UP000018291">
    <property type="component" value="Unassembled WGS sequence"/>
</dbReference>
<evidence type="ECO:0000313" key="3">
    <source>
        <dbReference type="EMBL" id="CCM64951.1"/>
    </source>
</evidence>
<gene>
    <name evidence="3" type="ORF">BN381_50093</name>
</gene>
<dbReference type="HOGENOM" id="CLU_063810_1_0_11"/>
<name>R4Z628_9ACTN</name>
<evidence type="ECO:0000313" key="4">
    <source>
        <dbReference type="Proteomes" id="UP000018291"/>
    </source>
</evidence>
<dbReference type="Pfam" id="PF13369">
    <property type="entry name" value="Transglut_core2"/>
    <property type="match status" value="1"/>
</dbReference>
<dbReference type="EMBL" id="CANL01000045">
    <property type="protein sequence ID" value="CCM64951.1"/>
    <property type="molecule type" value="Genomic_DNA"/>
</dbReference>
<comment type="similarity">
    <text evidence="1">Belongs to the UPF0162 family.</text>
</comment>
<dbReference type="OrthoDB" id="232498at2"/>
<dbReference type="PANTHER" id="PTHR31350">
    <property type="entry name" value="SI:DKEY-261L7.2"/>
    <property type="match status" value="1"/>
</dbReference>
<evidence type="ECO:0000259" key="2">
    <source>
        <dbReference type="Pfam" id="PF13369"/>
    </source>
</evidence>
<dbReference type="InterPro" id="IPR032698">
    <property type="entry name" value="SirB1_N"/>
</dbReference>